<gene>
    <name evidence="3" type="ORF">AERO8C_20210</name>
</gene>
<organism evidence="3 4">
    <name type="scientific">Aeromonas veronii</name>
    <dbReference type="NCBI Taxonomy" id="654"/>
    <lineage>
        <taxon>Bacteria</taxon>
        <taxon>Pseudomonadati</taxon>
        <taxon>Pseudomonadota</taxon>
        <taxon>Gammaproteobacteria</taxon>
        <taxon>Aeromonadales</taxon>
        <taxon>Aeromonadaceae</taxon>
        <taxon>Aeromonas</taxon>
    </lineage>
</organism>
<keyword evidence="2" id="KW-0812">Transmembrane</keyword>
<evidence type="ECO:0000256" key="2">
    <source>
        <dbReference type="SAM" id="Phobius"/>
    </source>
</evidence>
<evidence type="ECO:0008006" key="5">
    <source>
        <dbReference type="Google" id="ProtNLM"/>
    </source>
</evidence>
<dbReference type="InterPro" id="IPR031709">
    <property type="entry name" value="PutAbiC"/>
</dbReference>
<accession>A0A653L0U2</accession>
<protein>
    <recommendedName>
        <fullName evidence="5">Phage abortive infection protein</fullName>
    </recommendedName>
</protein>
<dbReference type="EMBL" id="CABWLC010000012">
    <property type="protein sequence ID" value="VXA85060.1"/>
    <property type="molecule type" value="Genomic_DNA"/>
</dbReference>
<reference evidence="3 4" key="1">
    <citation type="submission" date="2019-10" db="EMBL/GenBank/DDBJ databases">
        <authorList>
            <person name="Karimi E."/>
        </authorList>
    </citation>
    <scope>NUCLEOTIDE SEQUENCE [LARGE SCALE GENOMIC DNA]</scope>
    <source>
        <strain evidence="3">Aeromonas sp. 8C</strain>
    </source>
</reference>
<evidence type="ECO:0000313" key="4">
    <source>
        <dbReference type="Proteomes" id="UP000439123"/>
    </source>
</evidence>
<dbReference type="RefSeq" id="WP_159157138.1">
    <property type="nucleotide sequence ID" value="NZ_LR732798.1"/>
</dbReference>
<name>A0A653L0U2_AERVE</name>
<sequence>MKINWGVVSCLVIVVVLFAWYFYPFWSYIYKDVFFNTENAEMGVFGDSFGALNTLFSGLAFSGIIVSIFLQSQQLKLNREEIKLNREEIKLNREELEQTRKEIEEQGEQFKLQTKAMQKQVFESSFFSMMNLHNTISSSLRNEKEFEKLFMFFVNTASDTFPGRESISGHLIKIYDKFMAKEYSSIGHYFRYIYQIMKFIDESDLADSERIIYMNILRAQLSNYELILLFVNCQCYKRSDKFKRLVESYSFFEHIYDSDLKKLLASMNNYQIRGDDGKYKDRYPHLSEIKKLYLPNAFGLKKHED</sequence>
<evidence type="ECO:0000256" key="1">
    <source>
        <dbReference type="SAM" id="Coils"/>
    </source>
</evidence>
<keyword evidence="2" id="KW-0472">Membrane</keyword>
<evidence type="ECO:0000313" key="3">
    <source>
        <dbReference type="EMBL" id="VXA85060.1"/>
    </source>
</evidence>
<feature type="transmembrane region" description="Helical" evidence="2">
    <location>
        <begin position="7"/>
        <end position="29"/>
    </location>
</feature>
<feature type="transmembrane region" description="Helical" evidence="2">
    <location>
        <begin position="49"/>
        <end position="70"/>
    </location>
</feature>
<keyword evidence="2" id="KW-1133">Transmembrane helix</keyword>
<dbReference type="AlphaFoldDB" id="A0A653L0U2"/>
<dbReference type="Proteomes" id="UP000439123">
    <property type="component" value="Unassembled WGS sequence"/>
</dbReference>
<keyword evidence="1" id="KW-0175">Coiled coil</keyword>
<feature type="coiled-coil region" evidence="1">
    <location>
        <begin position="70"/>
        <end position="113"/>
    </location>
</feature>
<dbReference type="Pfam" id="PF16872">
    <property type="entry name" value="putAbiC"/>
    <property type="match status" value="1"/>
</dbReference>
<proteinExistence type="predicted"/>